<keyword evidence="3 7" id="KW-0812">Transmembrane</keyword>
<dbReference type="CDD" id="cd03156">
    <property type="entry name" value="uroplakin_I_like_LEL"/>
    <property type="match status" value="1"/>
</dbReference>
<evidence type="ECO:0000256" key="7">
    <source>
        <dbReference type="SAM" id="Phobius"/>
    </source>
</evidence>
<reference evidence="8" key="1">
    <citation type="submission" date="2025-08" db="UniProtKB">
        <authorList>
            <consortium name="Ensembl"/>
        </authorList>
    </citation>
    <scope>IDENTIFICATION</scope>
</reference>
<dbReference type="Ensembl" id="ENSEBUT00000004512.1">
    <property type="protein sequence ID" value="ENSEBUP00000004096.1"/>
    <property type="gene ID" value="ENSEBUG00000002921.1"/>
</dbReference>
<comment type="similarity">
    <text evidence="2">Belongs to the tetraspanin (TM4SF) family.</text>
</comment>
<reference evidence="8" key="2">
    <citation type="submission" date="2025-09" db="UniProtKB">
        <authorList>
            <consortium name="Ensembl"/>
        </authorList>
    </citation>
    <scope>IDENTIFICATION</scope>
</reference>
<evidence type="ECO:0000256" key="5">
    <source>
        <dbReference type="ARBA" id="ARBA00023136"/>
    </source>
</evidence>
<evidence type="ECO:0000256" key="3">
    <source>
        <dbReference type="ARBA" id="ARBA00022692"/>
    </source>
</evidence>
<keyword evidence="5 7" id="KW-0472">Membrane</keyword>
<organism evidence="8 9">
    <name type="scientific">Eptatretus burgeri</name>
    <name type="common">Inshore hagfish</name>
    <dbReference type="NCBI Taxonomy" id="7764"/>
    <lineage>
        <taxon>Eukaryota</taxon>
        <taxon>Metazoa</taxon>
        <taxon>Chordata</taxon>
        <taxon>Craniata</taxon>
        <taxon>Vertebrata</taxon>
        <taxon>Cyclostomata</taxon>
        <taxon>Myxini</taxon>
        <taxon>Myxiniformes</taxon>
        <taxon>Myxinidae</taxon>
        <taxon>Eptatretinae</taxon>
        <taxon>Eptatretus</taxon>
    </lineage>
</organism>
<protein>
    <submittedName>
        <fullName evidence="8">Uncharacterized protein</fullName>
    </submittedName>
</protein>
<dbReference type="AlphaFoldDB" id="A0A8C4N8P8"/>
<accession>A0A8C4N8P8</accession>
<evidence type="ECO:0000256" key="6">
    <source>
        <dbReference type="ARBA" id="ARBA00023180"/>
    </source>
</evidence>
<evidence type="ECO:0000313" key="9">
    <source>
        <dbReference type="Proteomes" id="UP000694388"/>
    </source>
</evidence>
<dbReference type="SUPFAM" id="SSF48652">
    <property type="entry name" value="Tetraspanin"/>
    <property type="match status" value="1"/>
</dbReference>
<evidence type="ECO:0000313" key="8">
    <source>
        <dbReference type="Ensembl" id="ENSEBUP00000004096.1"/>
    </source>
</evidence>
<proteinExistence type="inferred from homology"/>
<sequence length="134" mass="14680">MENAAQQLHMRYKGDNATDILSSFWNTAMVVLDCCGVQGPQDFGPGSLFSEQFPGQAVPVACCRKHGLNANAVTSQHQQCIHGLVDLVNRQGCFHQLVHTMHPYILIVGGVFIGLLVLQLLAMSLTISLFRMIV</sequence>
<evidence type="ECO:0000256" key="2">
    <source>
        <dbReference type="ARBA" id="ARBA00006840"/>
    </source>
</evidence>
<name>A0A8C4N8P8_EPTBU</name>
<evidence type="ECO:0000256" key="4">
    <source>
        <dbReference type="ARBA" id="ARBA00022989"/>
    </source>
</evidence>
<keyword evidence="4 7" id="KW-1133">Transmembrane helix</keyword>
<dbReference type="Gene3D" id="1.10.1450.10">
    <property type="entry name" value="Tetraspanin"/>
    <property type="match status" value="1"/>
</dbReference>
<keyword evidence="6" id="KW-0325">Glycoprotein</keyword>
<dbReference type="InterPro" id="IPR008952">
    <property type="entry name" value="Tetraspanin_EC2_sf"/>
</dbReference>
<dbReference type="FunFam" id="1.10.1450.10:FF:000012">
    <property type="entry name" value="Tetraspanin"/>
    <property type="match status" value="1"/>
</dbReference>
<dbReference type="Pfam" id="PF00335">
    <property type="entry name" value="Tetraspanin"/>
    <property type="match status" value="1"/>
</dbReference>
<comment type="subcellular location">
    <subcellularLocation>
        <location evidence="1">Membrane</location>
        <topology evidence="1">Multi-pass membrane protein</topology>
    </subcellularLocation>
</comment>
<dbReference type="Proteomes" id="UP000694388">
    <property type="component" value="Unplaced"/>
</dbReference>
<keyword evidence="9" id="KW-1185">Reference proteome</keyword>
<dbReference type="InterPro" id="IPR018499">
    <property type="entry name" value="Tetraspanin/Peripherin"/>
</dbReference>
<dbReference type="GeneTree" id="ENSGT00940000157667"/>
<evidence type="ECO:0000256" key="1">
    <source>
        <dbReference type="ARBA" id="ARBA00004141"/>
    </source>
</evidence>
<dbReference type="GO" id="GO:0016020">
    <property type="term" value="C:membrane"/>
    <property type="evidence" value="ECO:0007669"/>
    <property type="project" value="UniProtKB-SubCell"/>
</dbReference>
<feature type="transmembrane region" description="Helical" evidence="7">
    <location>
        <begin position="104"/>
        <end position="130"/>
    </location>
</feature>